<dbReference type="AlphaFoldDB" id="A0A1T4M2U0"/>
<evidence type="ECO:0000313" key="4">
    <source>
        <dbReference type="Proteomes" id="UP000189933"/>
    </source>
</evidence>
<dbReference type="Proteomes" id="UP000189933">
    <property type="component" value="Unassembled WGS sequence"/>
</dbReference>
<keyword evidence="1" id="KW-0472">Membrane</keyword>
<reference evidence="4" key="1">
    <citation type="submission" date="2017-02" db="EMBL/GenBank/DDBJ databases">
        <authorList>
            <person name="Varghese N."/>
            <person name="Submissions S."/>
        </authorList>
    </citation>
    <scope>NUCLEOTIDE SEQUENCE [LARGE SCALE GENOMIC DNA]</scope>
    <source>
        <strain evidence="4">DSM 16521</strain>
    </source>
</reference>
<gene>
    <name evidence="3" type="ORF">SAMN02745885_00404</name>
</gene>
<dbReference type="RefSeq" id="WP_078664556.1">
    <property type="nucleotide sequence ID" value="NZ_FUXM01000003.1"/>
</dbReference>
<dbReference type="Pfam" id="PF05569">
    <property type="entry name" value="Peptidase_M56"/>
    <property type="match status" value="1"/>
</dbReference>
<protein>
    <submittedName>
        <fullName evidence="3">Signal transducer regulating beta-lactamase production, contains metallopeptidase domain</fullName>
    </submittedName>
</protein>
<keyword evidence="1" id="KW-0812">Transmembrane</keyword>
<sequence length="327" mass="36264">MSKLHPLLIYAAFGLPITVPVVLFWHRLSDKKLGRVWLERLWLTPLLLPFVIYGISMFFQLNRSCVLVAGPEGIAGWPGRLQSWLCQAGTALAVILTPLFLVALVVGVVKAGAALILTRRLINRYGYLQEDYRGILSKVNYLANTAGIKPPAVILTDLPLGQAFISGFWQPVLILSRPLVVELDEEELTAVLAHEIAHCQRGDNRRTWLLVLLRDLLLFTGLSPLVFRHWEQLKEQLADGKAGNLGANPLALAQALLKTRRLNTPLSGWRLALDNFLPLARLGGKGKLQQRIEALLEEEQLPGHAGWGLLALGTIWMMAGGLLIFFC</sequence>
<feature type="transmembrane region" description="Helical" evidence="1">
    <location>
        <begin position="6"/>
        <end position="25"/>
    </location>
</feature>
<organism evidence="3 4">
    <name type="scientific">Carboxydocella sporoproducens DSM 16521</name>
    <dbReference type="NCBI Taxonomy" id="1121270"/>
    <lineage>
        <taxon>Bacteria</taxon>
        <taxon>Bacillati</taxon>
        <taxon>Bacillota</taxon>
        <taxon>Clostridia</taxon>
        <taxon>Eubacteriales</taxon>
        <taxon>Clostridiales Family XVI. Incertae Sedis</taxon>
        <taxon>Carboxydocella</taxon>
    </lineage>
</organism>
<keyword evidence="4" id="KW-1185">Reference proteome</keyword>
<keyword evidence="1" id="KW-1133">Transmembrane helix</keyword>
<evidence type="ECO:0000259" key="2">
    <source>
        <dbReference type="Pfam" id="PF05569"/>
    </source>
</evidence>
<proteinExistence type="predicted"/>
<dbReference type="Gene3D" id="3.30.2010.10">
    <property type="entry name" value="Metalloproteases ('zincins'), catalytic domain"/>
    <property type="match status" value="1"/>
</dbReference>
<feature type="transmembrane region" description="Helical" evidence="1">
    <location>
        <begin position="305"/>
        <end position="326"/>
    </location>
</feature>
<feature type="transmembrane region" description="Helical" evidence="1">
    <location>
        <begin position="91"/>
        <end position="117"/>
    </location>
</feature>
<feature type="transmembrane region" description="Helical" evidence="1">
    <location>
        <begin position="208"/>
        <end position="227"/>
    </location>
</feature>
<dbReference type="OrthoDB" id="2448482at2"/>
<dbReference type="InterPro" id="IPR008756">
    <property type="entry name" value="Peptidase_M56"/>
</dbReference>
<feature type="domain" description="Peptidase M56" evidence="2">
    <location>
        <begin position="17"/>
        <end position="234"/>
    </location>
</feature>
<dbReference type="EMBL" id="FUXM01000003">
    <property type="protein sequence ID" value="SJZ61309.1"/>
    <property type="molecule type" value="Genomic_DNA"/>
</dbReference>
<evidence type="ECO:0000313" key="3">
    <source>
        <dbReference type="EMBL" id="SJZ61309.1"/>
    </source>
</evidence>
<name>A0A1T4M2U0_9FIRM</name>
<dbReference type="InterPro" id="IPR052173">
    <property type="entry name" value="Beta-lactam_resp_regulator"/>
</dbReference>
<dbReference type="PANTHER" id="PTHR34978">
    <property type="entry name" value="POSSIBLE SENSOR-TRANSDUCER PROTEIN BLAR"/>
    <property type="match status" value="1"/>
</dbReference>
<feature type="transmembrane region" description="Helical" evidence="1">
    <location>
        <begin position="37"/>
        <end position="59"/>
    </location>
</feature>
<accession>A0A1T4M2U0</accession>
<dbReference type="PANTHER" id="PTHR34978:SF3">
    <property type="entry name" value="SLR0241 PROTEIN"/>
    <property type="match status" value="1"/>
</dbReference>
<evidence type="ECO:0000256" key="1">
    <source>
        <dbReference type="SAM" id="Phobius"/>
    </source>
</evidence>